<dbReference type="AlphaFoldDB" id="E8NC84"/>
<sequence>MAEYTFTGTLTRPNVRAPFQIDRMRSVNTERGPDAETLAPRNAPGPFDKLRDLTREVAEPASRSLRQAQGPQTRGG</sequence>
<evidence type="ECO:0000313" key="3">
    <source>
        <dbReference type="Proteomes" id="UP000008975"/>
    </source>
</evidence>
<proteinExistence type="predicted"/>
<feature type="compositionally biased region" description="Basic and acidic residues" evidence="1">
    <location>
        <begin position="48"/>
        <end position="58"/>
    </location>
</feature>
<feature type="region of interest" description="Disordered" evidence="1">
    <location>
        <begin position="21"/>
        <end position="76"/>
    </location>
</feature>
<dbReference type="STRING" id="979556.MTES_3163"/>
<dbReference type="HOGENOM" id="CLU_2650469_0_0_11"/>
<organism evidence="2 3">
    <name type="scientific">Microbacterium testaceum (strain StLB037)</name>
    <dbReference type="NCBI Taxonomy" id="979556"/>
    <lineage>
        <taxon>Bacteria</taxon>
        <taxon>Bacillati</taxon>
        <taxon>Actinomycetota</taxon>
        <taxon>Actinomycetes</taxon>
        <taxon>Micrococcales</taxon>
        <taxon>Microbacteriaceae</taxon>
        <taxon>Microbacterium</taxon>
    </lineage>
</organism>
<evidence type="ECO:0000256" key="1">
    <source>
        <dbReference type="SAM" id="MobiDB-lite"/>
    </source>
</evidence>
<evidence type="ECO:0000313" key="2">
    <source>
        <dbReference type="EMBL" id="BAJ76127.1"/>
    </source>
</evidence>
<reference key="2">
    <citation type="submission" date="2011-02" db="EMBL/GenBank/DDBJ databases">
        <title>Genome sequence of Microbacterium testaceum StLB037.</title>
        <authorList>
            <person name="Morohoshi T."/>
            <person name="Wang W.Z."/>
            <person name="Someya N."/>
            <person name="Ikeda T."/>
        </authorList>
    </citation>
    <scope>NUCLEOTIDE SEQUENCE</scope>
    <source>
        <strain>StLB037</strain>
    </source>
</reference>
<feature type="compositionally biased region" description="Polar residues" evidence="1">
    <location>
        <begin position="64"/>
        <end position="76"/>
    </location>
</feature>
<reference evidence="2 3" key="1">
    <citation type="journal article" date="2011" name="J. Bacteriol.">
        <title>Genome sequence of Microbacterium testaceum StLB037, an N-acylhomoserine lactone-degrading bacterium isolated from potato leaves.</title>
        <authorList>
            <person name="Morohoshi T."/>
            <person name="Wang W.-Z."/>
            <person name="Someya N."/>
            <person name="Ikeda T."/>
        </authorList>
    </citation>
    <scope>NUCLEOTIDE SEQUENCE [LARGE SCALE GENOMIC DNA]</scope>
    <source>
        <strain evidence="2 3">StLB037</strain>
    </source>
</reference>
<accession>E8NC84</accession>
<gene>
    <name evidence="2" type="ordered locus">MTES_3163</name>
</gene>
<protein>
    <submittedName>
        <fullName evidence="2">GTPase-activating protein that regulates ARFs</fullName>
    </submittedName>
</protein>
<dbReference type="KEGG" id="mts:MTES_3163"/>
<dbReference type="EMBL" id="AP012052">
    <property type="protein sequence ID" value="BAJ76127.1"/>
    <property type="molecule type" value="Genomic_DNA"/>
</dbReference>
<dbReference type="Proteomes" id="UP000008975">
    <property type="component" value="Chromosome"/>
</dbReference>
<name>E8NC84_MICTS</name>